<dbReference type="InterPro" id="IPR015157">
    <property type="entry name" value="TMA7"/>
</dbReference>
<protein>
    <submittedName>
        <fullName evidence="3">Putative translation machinery-associated protein 7</fullName>
    </submittedName>
</protein>
<organism evidence="3">
    <name type="scientific">Desmodus rotundus</name>
    <name type="common">Vampire bat</name>
    <dbReference type="NCBI Taxonomy" id="9430"/>
    <lineage>
        <taxon>Eukaryota</taxon>
        <taxon>Metazoa</taxon>
        <taxon>Chordata</taxon>
        <taxon>Craniata</taxon>
        <taxon>Vertebrata</taxon>
        <taxon>Euteleostomi</taxon>
        <taxon>Mammalia</taxon>
        <taxon>Eutheria</taxon>
        <taxon>Laurasiatheria</taxon>
        <taxon>Chiroptera</taxon>
        <taxon>Yangochiroptera</taxon>
        <taxon>Phyllostomidae</taxon>
        <taxon>Desmodontinae</taxon>
        <taxon>Desmodus</taxon>
    </lineage>
</organism>
<feature type="compositionally biased region" description="Basic residues" evidence="2">
    <location>
        <begin position="1"/>
        <end position="11"/>
    </location>
</feature>
<sequence>VSGHGCGKKKPLLQPKKQVKDEQGKAVQQKQKEKKHEGLKAKAAEKGPLAIGGIKESGKKWAVSCTWDNGDP</sequence>
<dbReference type="EMBL" id="GABZ01003186">
    <property type="protein sequence ID" value="JAA50339.1"/>
    <property type="molecule type" value="mRNA"/>
</dbReference>
<evidence type="ECO:0000256" key="1">
    <source>
        <dbReference type="ARBA" id="ARBA00006631"/>
    </source>
</evidence>
<comment type="similarity">
    <text evidence="1">Belongs to the TMA7 family.</text>
</comment>
<feature type="region of interest" description="Disordered" evidence="2">
    <location>
        <begin position="1"/>
        <end position="46"/>
    </location>
</feature>
<name>K9J4D5_DESRO</name>
<reference evidence="3" key="1">
    <citation type="submission" date="2012-11" db="EMBL/GenBank/DDBJ databases">
        <title>The Vampirome: Transcriptome and Proteome Analysis of the Submandibular and Accessory Glands of the Vampire Bat and Vector of Human Rabies, Desmodus rotundus.</title>
        <authorList>
            <person name="Francischetti I.M.B."/>
            <person name="Assumpcao T.C.F."/>
            <person name="Ma D."/>
            <person name="Vicente E.C."/>
            <person name="Ribeiro J.M.C."/>
        </authorList>
    </citation>
    <scope>NUCLEOTIDE SEQUENCE</scope>
    <source>
        <tissue evidence="3">Salivary gland</tissue>
    </source>
</reference>
<feature type="non-terminal residue" evidence="3">
    <location>
        <position position="1"/>
    </location>
</feature>
<feature type="compositionally biased region" description="Basic and acidic residues" evidence="2">
    <location>
        <begin position="18"/>
        <end position="45"/>
    </location>
</feature>
<accession>K9J4D5</accession>
<proteinExistence type="evidence at transcript level"/>
<dbReference type="PANTHER" id="PTHR28632">
    <property type="entry name" value="TRANSLATION MACHINERY-ASSOCIATED PROTEIN 7"/>
    <property type="match status" value="1"/>
</dbReference>
<dbReference type="Pfam" id="PF09072">
    <property type="entry name" value="TMA7"/>
    <property type="match status" value="1"/>
</dbReference>
<evidence type="ECO:0000256" key="2">
    <source>
        <dbReference type="SAM" id="MobiDB-lite"/>
    </source>
</evidence>
<evidence type="ECO:0000313" key="3">
    <source>
        <dbReference type="EMBL" id="JAA50339.1"/>
    </source>
</evidence>
<dbReference type="AlphaFoldDB" id="K9J4D5"/>